<name>A0A8J4BNC3_9CHLO</name>
<reference evidence="1" key="1">
    <citation type="journal article" date="2021" name="Proc. Natl. Acad. Sci. U.S.A.">
        <title>Three genomes in the algal genus Volvox reveal the fate of a haploid sex-determining region after a transition to homothallism.</title>
        <authorList>
            <person name="Yamamoto K."/>
            <person name="Hamaji T."/>
            <person name="Kawai-Toyooka H."/>
            <person name="Matsuzaki R."/>
            <person name="Takahashi F."/>
            <person name="Nishimura Y."/>
            <person name="Kawachi M."/>
            <person name="Noguchi H."/>
            <person name="Minakuchi Y."/>
            <person name="Umen J.G."/>
            <person name="Toyoda A."/>
            <person name="Nozaki H."/>
        </authorList>
    </citation>
    <scope>NUCLEOTIDE SEQUENCE</scope>
    <source>
        <strain evidence="1">NIES-3780</strain>
    </source>
</reference>
<gene>
    <name evidence="1" type="ORF">Vafri_19475</name>
</gene>
<keyword evidence="2" id="KW-1185">Reference proteome</keyword>
<dbReference type="EMBL" id="BNCO01000079">
    <property type="protein sequence ID" value="GIL65830.1"/>
    <property type="molecule type" value="Genomic_DNA"/>
</dbReference>
<organism evidence="1 2">
    <name type="scientific">Volvox africanus</name>
    <dbReference type="NCBI Taxonomy" id="51714"/>
    <lineage>
        <taxon>Eukaryota</taxon>
        <taxon>Viridiplantae</taxon>
        <taxon>Chlorophyta</taxon>
        <taxon>core chlorophytes</taxon>
        <taxon>Chlorophyceae</taxon>
        <taxon>CS clade</taxon>
        <taxon>Chlamydomonadales</taxon>
        <taxon>Volvocaceae</taxon>
        <taxon>Volvox</taxon>
    </lineage>
</organism>
<proteinExistence type="predicted"/>
<dbReference type="AlphaFoldDB" id="A0A8J4BNC3"/>
<evidence type="ECO:0000313" key="2">
    <source>
        <dbReference type="Proteomes" id="UP000747399"/>
    </source>
</evidence>
<evidence type="ECO:0000313" key="1">
    <source>
        <dbReference type="EMBL" id="GIL65830.1"/>
    </source>
</evidence>
<sequence length="242" mass="25000">MSGACKGDPPGPSTWVPPYGFGKGGSMHSAAPTAAAFPPPSAPYTIPAAAGDPITNSVSVLRRTKLRGCSAVTRRVPEERGVTVASGSPPPTPLYELLPYGPALKRNGSVASPGEVQLVPGTCPVPDITNPWVATAALKPALPAERSLLGPPRWEGGGGAAADVAGDAEDTRRRLLPLPGVYNGKVAGGADAGTCDAACAACCWLPTLCISRMRCMRCFRSEITARTNCATWPRACVCHIRR</sequence>
<dbReference type="Proteomes" id="UP000747399">
    <property type="component" value="Unassembled WGS sequence"/>
</dbReference>
<protein>
    <submittedName>
        <fullName evidence="1">Uncharacterized protein</fullName>
    </submittedName>
</protein>
<accession>A0A8J4BNC3</accession>
<comment type="caution">
    <text evidence="1">The sequence shown here is derived from an EMBL/GenBank/DDBJ whole genome shotgun (WGS) entry which is preliminary data.</text>
</comment>